<proteinExistence type="predicted"/>
<dbReference type="AlphaFoldDB" id="K1Q7F2"/>
<protein>
    <submittedName>
        <fullName evidence="2">Uncharacterized protein</fullName>
    </submittedName>
</protein>
<name>K1Q7F2_MAGGI</name>
<dbReference type="EMBL" id="JH816419">
    <property type="protein sequence ID" value="EKC32677.1"/>
    <property type="molecule type" value="Genomic_DNA"/>
</dbReference>
<feature type="region of interest" description="Disordered" evidence="1">
    <location>
        <begin position="58"/>
        <end position="96"/>
    </location>
</feature>
<evidence type="ECO:0000313" key="2">
    <source>
        <dbReference type="EMBL" id="EKC32677.1"/>
    </source>
</evidence>
<reference evidence="2" key="1">
    <citation type="journal article" date="2012" name="Nature">
        <title>The oyster genome reveals stress adaptation and complexity of shell formation.</title>
        <authorList>
            <person name="Zhang G."/>
            <person name="Fang X."/>
            <person name="Guo X."/>
            <person name="Li L."/>
            <person name="Luo R."/>
            <person name="Xu F."/>
            <person name="Yang P."/>
            <person name="Zhang L."/>
            <person name="Wang X."/>
            <person name="Qi H."/>
            <person name="Xiong Z."/>
            <person name="Que H."/>
            <person name="Xie Y."/>
            <person name="Holland P.W."/>
            <person name="Paps J."/>
            <person name="Zhu Y."/>
            <person name="Wu F."/>
            <person name="Chen Y."/>
            <person name="Wang J."/>
            <person name="Peng C."/>
            <person name="Meng J."/>
            <person name="Yang L."/>
            <person name="Liu J."/>
            <person name="Wen B."/>
            <person name="Zhang N."/>
            <person name="Huang Z."/>
            <person name="Zhu Q."/>
            <person name="Feng Y."/>
            <person name="Mount A."/>
            <person name="Hedgecock D."/>
            <person name="Xu Z."/>
            <person name="Liu Y."/>
            <person name="Domazet-Loso T."/>
            <person name="Du Y."/>
            <person name="Sun X."/>
            <person name="Zhang S."/>
            <person name="Liu B."/>
            <person name="Cheng P."/>
            <person name="Jiang X."/>
            <person name="Li J."/>
            <person name="Fan D."/>
            <person name="Wang W."/>
            <person name="Fu W."/>
            <person name="Wang T."/>
            <person name="Wang B."/>
            <person name="Zhang J."/>
            <person name="Peng Z."/>
            <person name="Li Y."/>
            <person name="Li N."/>
            <person name="Wang J."/>
            <person name="Chen M."/>
            <person name="He Y."/>
            <person name="Tan F."/>
            <person name="Song X."/>
            <person name="Zheng Q."/>
            <person name="Huang R."/>
            <person name="Yang H."/>
            <person name="Du X."/>
            <person name="Chen L."/>
            <person name="Yang M."/>
            <person name="Gaffney P.M."/>
            <person name="Wang S."/>
            <person name="Luo L."/>
            <person name="She Z."/>
            <person name="Ming Y."/>
            <person name="Huang W."/>
            <person name="Zhang S."/>
            <person name="Huang B."/>
            <person name="Zhang Y."/>
            <person name="Qu T."/>
            <person name="Ni P."/>
            <person name="Miao G."/>
            <person name="Wang J."/>
            <person name="Wang Q."/>
            <person name="Steinberg C.E."/>
            <person name="Wang H."/>
            <person name="Li N."/>
            <person name="Qian L."/>
            <person name="Zhang G."/>
            <person name="Li Y."/>
            <person name="Yang H."/>
            <person name="Liu X."/>
            <person name="Wang J."/>
            <person name="Yin Y."/>
            <person name="Wang J."/>
        </authorList>
    </citation>
    <scope>NUCLEOTIDE SEQUENCE [LARGE SCALE GENOMIC DNA]</scope>
    <source>
        <strain evidence="2">05x7-T-G4-1.051#20</strain>
    </source>
</reference>
<gene>
    <name evidence="2" type="ORF">CGI_10015730</name>
</gene>
<sequence>MGNAAGTKKRSDFRVVLKSPIQSQTKRVQFVGVKTKTTTFTCTPKMVDVGKIHLADPPDQKFESGGTYSSTLSAQNNAHNPRQLGSDLTVHGPNTS</sequence>
<organism evidence="2">
    <name type="scientific">Magallana gigas</name>
    <name type="common">Pacific oyster</name>
    <name type="synonym">Crassostrea gigas</name>
    <dbReference type="NCBI Taxonomy" id="29159"/>
    <lineage>
        <taxon>Eukaryota</taxon>
        <taxon>Metazoa</taxon>
        <taxon>Spiralia</taxon>
        <taxon>Lophotrochozoa</taxon>
        <taxon>Mollusca</taxon>
        <taxon>Bivalvia</taxon>
        <taxon>Autobranchia</taxon>
        <taxon>Pteriomorphia</taxon>
        <taxon>Ostreida</taxon>
        <taxon>Ostreoidea</taxon>
        <taxon>Ostreidae</taxon>
        <taxon>Magallana</taxon>
    </lineage>
</organism>
<accession>K1Q7F2</accession>
<evidence type="ECO:0000256" key="1">
    <source>
        <dbReference type="SAM" id="MobiDB-lite"/>
    </source>
</evidence>
<dbReference type="HOGENOM" id="CLU_2361769_0_0_1"/>
<dbReference type="InParanoid" id="K1Q7F2"/>
<feature type="compositionally biased region" description="Polar residues" evidence="1">
    <location>
        <begin position="66"/>
        <end position="80"/>
    </location>
</feature>